<evidence type="ECO:0000313" key="2">
    <source>
        <dbReference type="EMBL" id="KHD75386.1"/>
    </source>
</evidence>
<dbReference type="GO" id="GO:0005975">
    <property type="term" value="P:carbohydrate metabolic process"/>
    <property type="evidence" value="ECO:0007669"/>
    <property type="project" value="UniProtKB-ARBA"/>
</dbReference>
<accession>A0A0A6UIY4</accession>
<sequence>MVFTGGRRRGRRTVSIVAVASGLVAAAAGPASAEDPAPDVTAPVITDLGIEPGKLMPRTFKFEPVVTDDVGVAKIEGSLAGQRYHVWCSLVSCTVETTNVEHDAEVPLAVWATDVAGNKSEVVTTTVRIDRESPTATLSPAVRSTMKSGPVTITLSKVPEDIATIEMTAGYKGEVLDSRTEGPWVFTWNAVAGAPRLHFRFVDRAGNEIIASSEYVVDDDAPIIERVDSVSTYSPGRVDLNDGWVGSFSRLSAKVRDASKVTRIEWRLNGKVASNSFEYFWIPGNLNATQAVVTVQVWDALGHASAPKLFRVNIDSTAPAMTVTPAEGALIRGTTFRTSVKATDPHGVSWVQLQGPDNPTGSRADTLTVPSGRDGARTVTWLSVDNLGNSVSADRTVIVDNTAPVVGYKSGPKNLSKLTGKTALTAAALDRNGILGVQLLVNGKVVATDVTGPYSFVLDPKKYGTTFTVQFRGYDKAGNYQHSAKLTYRR</sequence>
<feature type="chain" id="PRO_5002021734" description="Ig-like domain (Group 3)" evidence="1">
    <location>
        <begin position="34"/>
        <end position="490"/>
    </location>
</feature>
<feature type="signal peptide" evidence="1">
    <location>
        <begin position="1"/>
        <end position="33"/>
    </location>
</feature>
<keyword evidence="1" id="KW-0732">Signal</keyword>
<keyword evidence="3" id="KW-1185">Reference proteome</keyword>
<dbReference type="AlphaFoldDB" id="A0A0A6UIY4"/>
<dbReference type="Pfam" id="PF17957">
    <property type="entry name" value="Big_7"/>
    <property type="match status" value="1"/>
</dbReference>
<gene>
    <name evidence="2" type="ORF">MB27_23440</name>
</gene>
<organism evidence="2 3">
    <name type="scientific">Actinoplanes utahensis</name>
    <dbReference type="NCBI Taxonomy" id="1869"/>
    <lineage>
        <taxon>Bacteria</taxon>
        <taxon>Bacillati</taxon>
        <taxon>Actinomycetota</taxon>
        <taxon>Actinomycetes</taxon>
        <taxon>Micromonosporales</taxon>
        <taxon>Micromonosporaceae</taxon>
        <taxon>Actinoplanes</taxon>
    </lineage>
</organism>
<dbReference type="eggNOG" id="COG1404">
    <property type="taxonomic scope" value="Bacteria"/>
</dbReference>
<dbReference type="InterPro" id="IPR013783">
    <property type="entry name" value="Ig-like_fold"/>
</dbReference>
<reference evidence="2 3" key="1">
    <citation type="submission" date="2014-10" db="EMBL/GenBank/DDBJ databases">
        <title>Draft genome sequence of Actinoplanes utahensis NRRL 12052.</title>
        <authorList>
            <person name="Velasco-Bucheli B."/>
            <person name="del Cerro C."/>
            <person name="Hormigo D."/>
            <person name="Garcia J.L."/>
            <person name="Acebal C."/>
            <person name="Arroyo M."/>
            <person name="de la Mata I."/>
        </authorList>
    </citation>
    <scope>NUCLEOTIDE SEQUENCE [LARGE SCALE GENOMIC DNA]</scope>
    <source>
        <strain evidence="2 3">NRRL 12052</strain>
    </source>
</reference>
<dbReference type="STRING" id="1869.MB27_23440"/>
<evidence type="ECO:0008006" key="4">
    <source>
        <dbReference type="Google" id="ProtNLM"/>
    </source>
</evidence>
<comment type="caution">
    <text evidence="2">The sequence shown here is derived from an EMBL/GenBank/DDBJ whole genome shotgun (WGS) entry which is preliminary data.</text>
</comment>
<protein>
    <recommendedName>
        <fullName evidence="4">Ig-like domain (Group 3)</fullName>
    </recommendedName>
</protein>
<dbReference type="Gene3D" id="2.60.40.10">
    <property type="entry name" value="Immunoglobulins"/>
    <property type="match status" value="2"/>
</dbReference>
<name>A0A0A6UIY4_ACTUT</name>
<dbReference type="Proteomes" id="UP000054537">
    <property type="component" value="Unassembled WGS sequence"/>
</dbReference>
<proteinExistence type="predicted"/>
<evidence type="ECO:0000256" key="1">
    <source>
        <dbReference type="SAM" id="SignalP"/>
    </source>
</evidence>
<evidence type="ECO:0000313" key="3">
    <source>
        <dbReference type="Proteomes" id="UP000054537"/>
    </source>
</evidence>
<dbReference type="EMBL" id="JRTT01000028">
    <property type="protein sequence ID" value="KHD75386.1"/>
    <property type="molecule type" value="Genomic_DNA"/>
</dbReference>